<reference evidence="2" key="3">
    <citation type="submission" date="2014-11" db="UniProtKB">
        <authorList>
            <consortium name="EnsemblProtists"/>
        </authorList>
    </citation>
    <scope>IDENTIFICATION</scope>
    <source>
        <strain evidence="2">DAOM BR144</strain>
    </source>
</reference>
<reference evidence="3" key="1">
    <citation type="journal article" date="2010" name="Genome Biol.">
        <title>Genome sequence of the necrotrophic plant pathogen Pythium ultimum reveals original pathogenicity mechanisms and effector repertoire.</title>
        <authorList>
            <person name="Levesque C.A."/>
            <person name="Brouwer H."/>
            <person name="Cano L."/>
            <person name="Hamilton J.P."/>
            <person name="Holt C."/>
            <person name="Huitema E."/>
            <person name="Raffaele S."/>
            <person name="Robideau G.P."/>
            <person name="Thines M."/>
            <person name="Win J."/>
            <person name="Zerillo M.M."/>
            <person name="Beakes G.W."/>
            <person name="Boore J.L."/>
            <person name="Busam D."/>
            <person name="Dumas B."/>
            <person name="Ferriera S."/>
            <person name="Fuerstenberg S.I."/>
            <person name="Gachon C.M."/>
            <person name="Gaulin E."/>
            <person name="Govers F."/>
            <person name="Grenville-Briggs L."/>
            <person name="Horner N."/>
            <person name="Hostetler J."/>
            <person name="Jiang R.H."/>
            <person name="Johnson J."/>
            <person name="Krajaejun T."/>
            <person name="Lin H."/>
            <person name="Meijer H.J."/>
            <person name="Moore B."/>
            <person name="Morris P."/>
            <person name="Phuntmart V."/>
            <person name="Puiu D."/>
            <person name="Shetty J."/>
            <person name="Stajich J.E."/>
            <person name="Tripathy S."/>
            <person name="Wawra S."/>
            <person name="van West P."/>
            <person name="Whitty B.R."/>
            <person name="Coutinho P.M."/>
            <person name="Henrissat B."/>
            <person name="Martin F."/>
            <person name="Thomas P.D."/>
            <person name="Tyler B.M."/>
            <person name="De Vries R.P."/>
            <person name="Kamoun S."/>
            <person name="Yandell M."/>
            <person name="Tisserat N."/>
            <person name="Buell C.R."/>
        </authorList>
    </citation>
    <scope>NUCLEOTIDE SEQUENCE</scope>
    <source>
        <strain evidence="3">DAOM:BR144</strain>
    </source>
</reference>
<feature type="region of interest" description="Disordered" evidence="1">
    <location>
        <begin position="71"/>
        <end position="103"/>
    </location>
</feature>
<dbReference type="Proteomes" id="UP000019132">
    <property type="component" value="Unassembled WGS sequence"/>
</dbReference>
<dbReference type="EnsemblProtists" id="PYU1_T002206">
    <property type="protein sequence ID" value="PYU1_T002206"/>
    <property type="gene ID" value="PYU1_G002203"/>
</dbReference>
<name>K3WB65_GLOUD</name>
<organism evidence="2 3">
    <name type="scientific">Globisporangium ultimum (strain ATCC 200006 / CBS 805.95 / DAOM BR144)</name>
    <name type="common">Pythium ultimum</name>
    <dbReference type="NCBI Taxonomy" id="431595"/>
    <lineage>
        <taxon>Eukaryota</taxon>
        <taxon>Sar</taxon>
        <taxon>Stramenopiles</taxon>
        <taxon>Oomycota</taxon>
        <taxon>Peronosporomycetes</taxon>
        <taxon>Pythiales</taxon>
        <taxon>Pythiaceae</taxon>
        <taxon>Globisporangium</taxon>
    </lineage>
</organism>
<keyword evidence="3" id="KW-1185">Reference proteome</keyword>
<sequence>MATDNNAEYECHHSRALAHDAVLLRERVDQRASFGSSDNNSTSDNQRHIDVDRTDKWSAFYPNERIAVVTSESKPPLPPTGYVPLRVGHARQDNNNSEEDGNEPFVGFSLDTLLWNEKLLEERLAQLNAWTRRTPPTQRQKLDRINWLLNHCNNNS</sequence>
<dbReference type="AlphaFoldDB" id="K3WB65"/>
<evidence type="ECO:0000256" key="1">
    <source>
        <dbReference type="SAM" id="MobiDB-lite"/>
    </source>
</evidence>
<proteinExistence type="predicted"/>
<evidence type="ECO:0000313" key="2">
    <source>
        <dbReference type="EnsemblProtists" id="PYU1_T002206"/>
    </source>
</evidence>
<evidence type="ECO:0000313" key="3">
    <source>
        <dbReference type="Proteomes" id="UP000019132"/>
    </source>
</evidence>
<protein>
    <submittedName>
        <fullName evidence="2">Uncharacterized protein</fullName>
    </submittedName>
</protein>
<reference evidence="3" key="2">
    <citation type="submission" date="2010-04" db="EMBL/GenBank/DDBJ databases">
        <authorList>
            <person name="Buell R."/>
            <person name="Hamilton J."/>
            <person name="Hostetler J."/>
        </authorList>
    </citation>
    <scope>NUCLEOTIDE SEQUENCE [LARGE SCALE GENOMIC DNA]</scope>
    <source>
        <strain evidence="3">DAOM:BR144</strain>
    </source>
</reference>
<dbReference type="HOGENOM" id="CLU_134112_0_0_1"/>
<dbReference type="eggNOG" id="ENOG502S83V">
    <property type="taxonomic scope" value="Eukaryota"/>
</dbReference>
<dbReference type="VEuPathDB" id="FungiDB:PYU1_G002203"/>
<dbReference type="InParanoid" id="K3WB65"/>
<accession>K3WB65</accession>